<sequence length="132" mass="14991">MFKWLLFFVFAMVVFAEPNDEFSECCKEKSVPDTCLKFCTYDTPSALKFFHFKPKSSLDDECTTPEVLSSLVQCVQKGKDNRECCKESGVGNDFDYCLDLCDGTKPLSSDEKYVNCHTEDNAKKIKECGKNS</sequence>
<evidence type="ECO:0000313" key="2">
    <source>
        <dbReference type="WBParaSite" id="ES5_v2.g16843.t1"/>
    </source>
</evidence>
<dbReference type="Proteomes" id="UP000887579">
    <property type="component" value="Unplaced"/>
</dbReference>
<organism evidence="1 2">
    <name type="scientific">Panagrolaimus sp. ES5</name>
    <dbReference type="NCBI Taxonomy" id="591445"/>
    <lineage>
        <taxon>Eukaryota</taxon>
        <taxon>Metazoa</taxon>
        <taxon>Ecdysozoa</taxon>
        <taxon>Nematoda</taxon>
        <taxon>Chromadorea</taxon>
        <taxon>Rhabditida</taxon>
        <taxon>Tylenchina</taxon>
        <taxon>Panagrolaimomorpha</taxon>
        <taxon>Panagrolaimoidea</taxon>
        <taxon>Panagrolaimidae</taxon>
        <taxon>Panagrolaimus</taxon>
    </lineage>
</organism>
<name>A0AC34FIT0_9BILA</name>
<accession>A0AC34FIT0</accession>
<protein>
    <submittedName>
        <fullName evidence="2">Uncharacterized protein</fullName>
    </submittedName>
</protein>
<proteinExistence type="predicted"/>
<dbReference type="WBParaSite" id="ES5_v2.g16843.t1">
    <property type="protein sequence ID" value="ES5_v2.g16843.t1"/>
    <property type="gene ID" value="ES5_v2.g16843"/>
</dbReference>
<evidence type="ECO:0000313" key="1">
    <source>
        <dbReference type="Proteomes" id="UP000887579"/>
    </source>
</evidence>
<reference evidence="2" key="1">
    <citation type="submission" date="2022-11" db="UniProtKB">
        <authorList>
            <consortium name="WormBaseParasite"/>
        </authorList>
    </citation>
    <scope>IDENTIFICATION</scope>
</reference>